<comment type="caution">
    <text evidence="3">The sequence shown here is derived from an EMBL/GenBank/DDBJ whole genome shotgun (WGS) entry which is preliminary data.</text>
</comment>
<feature type="transmembrane region" description="Helical" evidence="1">
    <location>
        <begin position="160"/>
        <end position="179"/>
    </location>
</feature>
<dbReference type="STRING" id="1563681.BFP71_09795"/>
<reference evidence="3 4" key="1">
    <citation type="submission" date="2016-08" db="EMBL/GenBank/DDBJ databases">
        <title>Draft genome of Fabibacter sp. strain SK-8.</title>
        <authorList>
            <person name="Wong S.-K."/>
            <person name="Hamasaki K."/>
            <person name="Yoshizawa S."/>
        </authorList>
    </citation>
    <scope>NUCLEOTIDE SEQUENCE [LARGE SCALE GENOMIC DNA]</scope>
    <source>
        <strain evidence="3 4">SK-8</strain>
    </source>
</reference>
<evidence type="ECO:0000256" key="1">
    <source>
        <dbReference type="SAM" id="Phobius"/>
    </source>
</evidence>
<dbReference type="Pfam" id="PF02517">
    <property type="entry name" value="Rce1-like"/>
    <property type="match status" value="1"/>
</dbReference>
<feature type="transmembrane region" description="Helical" evidence="1">
    <location>
        <begin position="258"/>
        <end position="276"/>
    </location>
</feature>
<dbReference type="AlphaFoldDB" id="A0A1E5SL61"/>
<feature type="transmembrane region" description="Helical" evidence="1">
    <location>
        <begin position="51"/>
        <end position="72"/>
    </location>
</feature>
<proteinExistence type="predicted"/>
<feature type="transmembrane region" description="Helical" evidence="1">
    <location>
        <begin position="15"/>
        <end position="39"/>
    </location>
</feature>
<dbReference type="GO" id="GO:0004175">
    <property type="term" value="F:endopeptidase activity"/>
    <property type="evidence" value="ECO:0007669"/>
    <property type="project" value="UniProtKB-ARBA"/>
</dbReference>
<keyword evidence="1" id="KW-1133">Transmembrane helix</keyword>
<dbReference type="EMBL" id="MDGQ01000005">
    <property type="protein sequence ID" value="OEJ99833.1"/>
    <property type="molecule type" value="Genomic_DNA"/>
</dbReference>
<dbReference type="PANTHER" id="PTHR39430">
    <property type="entry name" value="MEMBRANE-ASSOCIATED PROTEASE-RELATED"/>
    <property type="match status" value="1"/>
</dbReference>
<accession>A0A1E5SL61</accession>
<keyword evidence="1" id="KW-0812">Transmembrane</keyword>
<protein>
    <submittedName>
        <fullName evidence="3">Peptidase</fullName>
    </submittedName>
</protein>
<feature type="transmembrane region" description="Helical" evidence="1">
    <location>
        <begin position="185"/>
        <end position="204"/>
    </location>
</feature>
<evidence type="ECO:0000313" key="3">
    <source>
        <dbReference type="EMBL" id="OEJ99833.1"/>
    </source>
</evidence>
<dbReference type="Proteomes" id="UP000095552">
    <property type="component" value="Unassembled WGS sequence"/>
</dbReference>
<dbReference type="PANTHER" id="PTHR39430:SF1">
    <property type="entry name" value="PROTEASE"/>
    <property type="match status" value="1"/>
</dbReference>
<name>A0A1E5SL61_9BACT</name>
<dbReference type="OrthoDB" id="324900at2"/>
<dbReference type="GO" id="GO:0080120">
    <property type="term" value="P:CAAX-box protein maturation"/>
    <property type="evidence" value="ECO:0007669"/>
    <property type="project" value="UniProtKB-ARBA"/>
</dbReference>
<keyword evidence="1" id="KW-0472">Membrane</keyword>
<feature type="transmembrane region" description="Helical" evidence="1">
    <location>
        <begin position="130"/>
        <end position="148"/>
    </location>
</feature>
<evidence type="ECO:0000259" key="2">
    <source>
        <dbReference type="Pfam" id="PF02517"/>
    </source>
</evidence>
<feature type="transmembrane region" description="Helical" evidence="1">
    <location>
        <begin position="216"/>
        <end position="238"/>
    </location>
</feature>
<keyword evidence="4" id="KW-1185">Reference proteome</keyword>
<organism evidence="3 4">
    <name type="scientific">Roseivirga misakiensis</name>
    <dbReference type="NCBI Taxonomy" id="1563681"/>
    <lineage>
        <taxon>Bacteria</taxon>
        <taxon>Pseudomonadati</taxon>
        <taxon>Bacteroidota</taxon>
        <taxon>Cytophagia</taxon>
        <taxon>Cytophagales</taxon>
        <taxon>Roseivirgaceae</taxon>
        <taxon>Roseivirga</taxon>
    </lineage>
</organism>
<gene>
    <name evidence="3" type="ORF">BFP71_09795</name>
</gene>
<feature type="transmembrane region" description="Helical" evidence="1">
    <location>
        <begin position="93"/>
        <end position="115"/>
    </location>
</feature>
<feature type="domain" description="CAAX prenyl protease 2/Lysostaphin resistance protein A-like" evidence="2">
    <location>
        <begin position="129"/>
        <end position="221"/>
    </location>
</feature>
<evidence type="ECO:0000313" key="4">
    <source>
        <dbReference type="Proteomes" id="UP000095552"/>
    </source>
</evidence>
<sequence length="293" mass="33315">MNTMHTNKVKGWQRILLLIVPYLIVVGILQYIGALIVGVDITNLESQETSIQLLIISIFDLLGTFIVLWMFMQNVDKSPFINLGFHTKNRLKEFLYGIFLGLIIISLGFLLLLYLEEIFIVEVNFDLEELVISIMLFTSVAVVEETLMRGYILKNLMSSFNKYVALVISSILFALMHSFNPNISLFSLFDLFLAGILLGLSYVYTKNLWFPIALHLSWNLFQTLLGFNVSGQDTYSIIEFQIQESNLMNGGLFGLEGSYISIVAELIAILVIWKYYNGKKAMNNLSNRSNTLA</sequence>
<dbReference type="InterPro" id="IPR003675">
    <property type="entry name" value="Rce1/LyrA-like_dom"/>
</dbReference>